<accession>A0A6H0Y533</accession>
<feature type="region of interest" description="Disordered" evidence="1">
    <location>
        <begin position="398"/>
        <end position="433"/>
    </location>
</feature>
<evidence type="ECO:0000256" key="1">
    <source>
        <dbReference type="SAM" id="MobiDB-lite"/>
    </source>
</evidence>
<feature type="compositionally biased region" description="Low complexity" evidence="1">
    <location>
        <begin position="414"/>
        <end position="433"/>
    </location>
</feature>
<gene>
    <name evidence="4" type="ORF">AMS68_007237</name>
</gene>
<dbReference type="EMBL" id="CP051143">
    <property type="protein sequence ID" value="QIX01720.1"/>
    <property type="molecule type" value="Genomic_DNA"/>
</dbReference>
<dbReference type="AlphaFoldDB" id="A0A6H0Y533"/>
<feature type="chain" id="PRO_5026052204" description="Transmembrane protein" evidence="3">
    <location>
        <begin position="18"/>
        <end position="433"/>
    </location>
</feature>
<keyword evidence="2" id="KW-0472">Membrane</keyword>
<keyword evidence="2" id="KW-0812">Transmembrane</keyword>
<keyword evidence="2" id="KW-1133">Transmembrane helix</keyword>
<protein>
    <recommendedName>
        <fullName evidence="6">Transmembrane protein</fullName>
    </recommendedName>
</protein>
<evidence type="ECO:0000256" key="3">
    <source>
        <dbReference type="SAM" id="SignalP"/>
    </source>
</evidence>
<evidence type="ECO:0000256" key="2">
    <source>
        <dbReference type="SAM" id="Phobius"/>
    </source>
</evidence>
<evidence type="ECO:0000313" key="4">
    <source>
        <dbReference type="EMBL" id="QIX01720.1"/>
    </source>
</evidence>
<keyword evidence="3" id="KW-0732">Signal</keyword>
<feature type="signal peptide" evidence="3">
    <location>
        <begin position="1"/>
        <end position="17"/>
    </location>
</feature>
<name>A0A6H0Y533_9PEZI</name>
<evidence type="ECO:0000313" key="5">
    <source>
        <dbReference type="Proteomes" id="UP000503462"/>
    </source>
</evidence>
<organism evidence="4 5">
    <name type="scientific">Peltaster fructicola</name>
    <dbReference type="NCBI Taxonomy" id="286661"/>
    <lineage>
        <taxon>Eukaryota</taxon>
        <taxon>Fungi</taxon>
        <taxon>Dikarya</taxon>
        <taxon>Ascomycota</taxon>
        <taxon>Pezizomycotina</taxon>
        <taxon>Dothideomycetes</taxon>
        <taxon>Dothideomycetes incertae sedis</taxon>
        <taxon>Peltaster</taxon>
    </lineage>
</organism>
<keyword evidence="5" id="KW-1185">Reference proteome</keyword>
<sequence length="433" mass="48331">MLALLALFTILTVATSAYEFQQEYTSDPAVEEAAKQWFQRSPFSLISSMGTKCQDAQLAVGGHFMTTNKVFLYTLDRLWQGDGVNRTIVSQVPYRNTTLRDCNVREITIDLNRIGEVKISRNHVWEASKAGAITTCTIDTPIGLMQANFTVELPELTGYEQASSILSPRLAENAAAYYGLSITKQWYAQLPLAIQWEAYRLKESPSSGTFFRLSRNHNVTNYRSPDYLLAFARAPTSAGNVHYMLDTPMSQWDPLLPRINITIAAFGKAFLSLLEADFGMGNLNPLRSKQGLDYLYSINDTVAYNSSKAKWANNTHGRAGLISHASIKDNVDLNSTVPTTIFAQYLCFVPMPKNWFAITYAVVLANLVFIKSCWLLFLLGAKWGLSRKDKTIDNCGRCAPENKTKDEEEQRLLADTQDATTTSSPSSASRRKA</sequence>
<proteinExistence type="predicted"/>
<dbReference type="OrthoDB" id="3220769at2759"/>
<reference evidence="4 5" key="1">
    <citation type="journal article" date="2016" name="Sci. Rep.">
        <title>Peltaster fructicola genome reveals evolution from an invasive phytopathogen to an ectophytic parasite.</title>
        <authorList>
            <person name="Xu C."/>
            <person name="Chen H."/>
            <person name="Gleason M.L."/>
            <person name="Xu J.R."/>
            <person name="Liu H."/>
            <person name="Zhang R."/>
            <person name="Sun G."/>
        </authorList>
    </citation>
    <scope>NUCLEOTIDE SEQUENCE [LARGE SCALE GENOMIC DNA]</scope>
    <source>
        <strain evidence="4 5">LNHT1506</strain>
    </source>
</reference>
<feature type="transmembrane region" description="Helical" evidence="2">
    <location>
        <begin position="355"/>
        <end position="380"/>
    </location>
</feature>
<evidence type="ECO:0008006" key="6">
    <source>
        <dbReference type="Google" id="ProtNLM"/>
    </source>
</evidence>
<feature type="compositionally biased region" description="Basic and acidic residues" evidence="1">
    <location>
        <begin position="400"/>
        <end position="412"/>
    </location>
</feature>
<dbReference type="Proteomes" id="UP000503462">
    <property type="component" value="Chromosome 5"/>
</dbReference>